<dbReference type="PANTHER" id="PTHR48228:SF2">
    <property type="entry name" value="E-CINNAMOYL-COA:R-PHENYLLACTATE COA TRANSFERASE LARGE SUBUNIT"/>
    <property type="match status" value="1"/>
</dbReference>
<sequence length="405" mass="43720">MTDIFEGVRVVELAQYVFVPAAATLLADHGAEVIKIEPPGSGDPYRTLMIGDGRETATANLAMEQNNRGKKSVAIDLKNEKGREALLRLVDTADVFITSLRPLALKALRLEPEDLMSRNPRLIYARGNGLGFKGAEFNKAGYDASAFWARGGFADLLTAPDADVPTRPRPALGDHSSAISLLAGISSALFRRERSGKGMVVETSLLQNAAWILSSDLVYSRNNPSYDPHAGFANGHRAPLMRAYKTSDGRFIQLMLLSPDKPWPELCEMIGKAELAADPRFATNVLRIQNGAELCTILDAAFRARSWAEWAPTFLAWDAPWELIATIHELGDDPQLVAAGTIFKLPLKSGEVVDVVAGPIGFDSQCAPANLICSPELGEHSDEILAGIGFSADELAELRAAQVIG</sequence>
<dbReference type="GO" id="GO:0016740">
    <property type="term" value="F:transferase activity"/>
    <property type="evidence" value="ECO:0007669"/>
    <property type="project" value="UniProtKB-KW"/>
</dbReference>
<name>A0ABQ1G414_9SPHN</name>
<evidence type="ECO:0000313" key="1">
    <source>
        <dbReference type="EMBL" id="GGA37034.1"/>
    </source>
</evidence>
<accession>A0ABQ1G414</accession>
<dbReference type="Gene3D" id="3.30.1540.10">
    <property type="entry name" value="formyl-coa transferase, domain 3"/>
    <property type="match status" value="1"/>
</dbReference>
<dbReference type="Gene3D" id="3.40.50.10540">
    <property type="entry name" value="Crotonobetainyl-coa:carnitine coa-transferase, domain 1"/>
    <property type="match status" value="1"/>
</dbReference>
<dbReference type="EMBL" id="BMDW01000002">
    <property type="protein sequence ID" value="GGA37034.1"/>
    <property type="molecule type" value="Genomic_DNA"/>
</dbReference>
<organism evidence="1 2">
    <name type="scientific">Sphingomonas psychrolutea</name>
    <dbReference type="NCBI Taxonomy" id="1259676"/>
    <lineage>
        <taxon>Bacteria</taxon>
        <taxon>Pseudomonadati</taxon>
        <taxon>Pseudomonadota</taxon>
        <taxon>Alphaproteobacteria</taxon>
        <taxon>Sphingomonadales</taxon>
        <taxon>Sphingomonadaceae</taxon>
        <taxon>Sphingomonas</taxon>
    </lineage>
</organism>
<reference evidence="2" key="1">
    <citation type="journal article" date="2019" name="Int. J. Syst. Evol. Microbiol.">
        <title>The Global Catalogue of Microorganisms (GCM) 10K type strain sequencing project: providing services to taxonomists for standard genome sequencing and annotation.</title>
        <authorList>
            <consortium name="The Broad Institute Genomics Platform"/>
            <consortium name="The Broad Institute Genome Sequencing Center for Infectious Disease"/>
            <person name="Wu L."/>
            <person name="Ma J."/>
        </authorList>
    </citation>
    <scope>NUCLEOTIDE SEQUENCE [LARGE SCALE GENOMIC DNA]</scope>
    <source>
        <strain evidence="2">CGMCC 1.10106</strain>
    </source>
</reference>
<dbReference type="InterPro" id="IPR003673">
    <property type="entry name" value="CoA-Trfase_fam_III"/>
</dbReference>
<proteinExistence type="predicted"/>
<dbReference type="InterPro" id="IPR044855">
    <property type="entry name" value="CoA-Trfase_III_dom3_sf"/>
</dbReference>
<keyword evidence="2" id="KW-1185">Reference proteome</keyword>
<dbReference type="RefSeq" id="WP_229732764.1">
    <property type="nucleotide sequence ID" value="NZ_BMDW01000002.1"/>
</dbReference>
<dbReference type="InterPro" id="IPR050509">
    <property type="entry name" value="CoA-transferase_III"/>
</dbReference>
<dbReference type="Proteomes" id="UP000618591">
    <property type="component" value="Unassembled WGS sequence"/>
</dbReference>
<keyword evidence="1" id="KW-0808">Transferase</keyword>
<dbReference type="Pfam" id="PF02515">
    <property type="entry name" value="CoA_transf_3"/>
    <property type="match status" value="1"/>
</dbReference>
<dbReference type="SUPFAM" id="SSF89796">
    <property type="entry name" value="CoA-transferase family III (CaiB/BaiF)"/>
    <property type="match status" value="1"/>
</dbReference>
<evidence type="ECO:0000313" key="2">
    <source>
        <dbReference type="Proteomes" id="UP000618591"/>
    </source>
</evidence>
<protein>
    <submittedName>
        <fullName evidence="1">CoA transferase</fullName>
    </submittedName>
</protein>
<comment type="caution">
    <text evidence="1">The sequence shown here is derived from an EMBL/GenBank/DDBJ whole genome shotgun (WGS) entry which is preliminary data.</text>
</comment>
<dbReference type="PANTHER" id="PTHR48228">
    <property type="entry name" value="SUCCINYL-COA--D-CITRAMALATE COA-TRANSFERASE"/>
    <property type="match status" value="1"/>
</dbReference>
<dbReference type="InterPro" id="IPR023606">
    <property type="entry name" value="CoA-Trfase_III_dom_1_sf"/>
</dbReference>
<gene>
    <name evidence="1" type="ORF">GCM10011395_04170</name>
</gene>